<dbReference type="AlphaFoldDB" id="W9GAV0"/>
<feature type="domain" description="Hemerythrin-like" evidence="2">
    <location>
        <begin position="3"/>
        <end position="123"/>
    </location>
</feature>
<evidence type="ECO:0000313" key="3">
    <source>
        <dbReference type="EMBL" id="EWT03326.1"/>
    </source>
</evidence>
<dbReference type="RefSeq" id="WP_034801000.1">
    <property type="nucleotide sequence ID" value="NZ_AWSA01000003.1"/>
</dbReference>
<dbReference type="EMBL" id="AWSA01000003">
    <property type="protein sequence ID" value="EWT03326.1"/>
    <property type="molecule type" value="Genomic_DNA"/>
</dbReference>
<feature type="region of interest" description="Disordered" evidence="1">
    <location>
        <begin position="156"/>
        <end position="212"/>
    </location>
</feature>
<sequence>MDITEIIAHQHAEQRRMFAMLEEWPRDDTEGLGAVWTRLEILLETHAEAEELHFYPELLRLGTGGGDAESVEEEVEDAVKDHNELRQAIRKVGRCRTGSAAWWTAVTDANVYNSNHMAEEERQDLADFRQRASLELRHEIAIQFIRYESLKAARGITPKDKDPKGYVAARKRSSTTATAKRAARKAAAATKASQPVRKAASKKSSKEAAEAG</sequence>
<evidence type="ECO:0000313" key="4">
    <source>
        <dbReference type="Proteomes" id="UP000019489"/>
    </source>
</evidence>
<reference evidence="3 4" key="1">
    <citation type="submission" date="2013-08" db="EMBL/GenBank/DDBJ databases">
        <title>Intrasporangium oryzae NRRL B-24470.</title>
        <authorList>
            <person name="Liu H."/>
            <person name="Wang G."/>
        </authorList>
    </citation>
    <scope>NUCLEOTIDE SEQUENCE [LARGE SCALE GENOMIC DNA]</scope>
    <source>
        <strain evidence="3 4">NRRL B-24470</strain>
    </source>
</reference>
<accession>W9GAV0</accession>
<gene>
    <name evidence="3" type="ORF">N865_19115</name>
</gene>
<comment type="caution">
    <text evidence="3">The sequence shown here is derived from an EMBL/GenBank/DDBJ whole genome shotgun (WGS) entry which is preliminary data.</text>
</comment>
<dbReference type="STRING" id="1386089.N865_19115"/>
<dbReference type="Proteomes" id="UP000019489">
    <property type="component" value="Unassembled WGS sequence"/>
</dbReference>
<dbReference type="PANTHER" id="PTHR35585:SF1">
    <property type="entry name" value="HHE DOMAIN PROTEIN (AFU_ORTHOLOGUE AFUA_4G00730)"/>
    <property type="match status" value="1"/>
</dbReference>
<name>W9GAV0_9MICO</name>
<evidence type="ECO:0000259" key="2">
    <source>
        <dbReference type="Pfam" id="PF01814"/>
    </source>
</evidence>
<dbReference type="PATRIC" id="fig|1386089.3.peg.442"/>
<feature type="compositionally biased region" description="Low complexity" evidence="1">
    <location>
        <begin position="174"/>
        <end position="193"/>
    </location>
</feature>
<evidence type="ECO:0000256" key="1">
    <source>
        <dbReference type="SAM" id="MobiDB-lite"/>
    </source>
</evidence>
<organism evidence="3 4">
    <name type="scientific">Intrasporangium oryzae NRRL B-24470</name>
    <dbReference type="NCBI Taxonomy" id="1386089"/>
    <lineage>
        <taxon>Bacteria</taxon>
        <taxon>Bacillati</taxon>
        <taxon>Actinomycetota</taxon>
        <taxon>Actinomycetes</taxon>
        <taxon>Micrococcales</taxon>
        <taxon>Intrasporangiaceae</taxon>
        <taxon>Intrasporangium</taxon>
    </lineage>
</organism>
<protein>
    <submittedName>
        <fullName evidence="3">Cation-binding protein</fullName>
    </submittedName>
</protein>
<dbReference type="InterPro" id="IPR012312">
    <property type="entry name" value="Hemerythrin-like"/>
</dbReference>
<dbReference type="eggNOG" id="COG3945">
    <property type="taxonomic scope" value="Bacteria"/>
</dbReference>
<keyword evidence="4" id="KW-1185">Reference proteome</keyword>
<dbReference type="PANTHER" id="PTHR35585">
    <property type="entry name" value="HHE DOMAIN PROTEIN (AFU_ORTHOLOGUE AFUA_4G00730)"/>
    <property type="match status" value="1"/>
</dbReference>
<dbReference type="OrthoDB" id="5523420at2"/>
<dbReference type="Gene3D" id="1.20.120.520">
    <property type="entry name" value="nmb1532 protein domain like"/>
    <property type="match status" value="1"/>
</dbReference>
<proteinExistence type="predicted"/>
<dbReference type="Pfam" id="PF01814">
    <property type="entry name" value="Hemerythrin"/>
    <property type="match status" value="1"/>
</dbReference>